<evidence type="ECO:0000256" key="1">
    <source>
        <dbReference type="SAM" id="Phobius"/>
    </source>
</evidence>
<feature type="transmembrane region" description="Helical" evidence="1">
    <location>
        <begin position="12"/>
        <end position="30"/>
    </location>
</feature>
<evidence type="ECO:0000313" key="3">
    <source>
        <dbReference type="Proteomes" id="UP000324222"/>
    </source>
</evidence>
<dbReference type="Proteomes" id="UP000324222">
    <property type="component" value="Unassembled WGS sequence"/>
</dbReference>
<sequence>MPFWNVALDLATLWGANTAAVPAVHLWVYLKSMRSAVQFPPICGASSFIYSGTHIRAHITTQAHLWCKRFELGSLVFSSSARAMVSFTAWRVIATLCWVVTQVTSASSNWFRRFVFRFAAS</sequence>
<evidence type="ECO:0000313" key="2">
    <source>
        <dbReference type="EMBL" id="MPC44996.1"/>
    </source>
</evidence>
<gene>
    <name evidence="2" type="ORF">E2C01_038679</name>
</gene>
<accession>A0A5B7FHT4</accession>
<reference evidence="2 3" key="1">
    <citation type="submission" date="2019-05" db="EMBL/GenBank/DDBJ databases">
        <title>Another draft genome of Portunus trituberculatus and its Hox gene families provides insights of decapod evolution.</title>
        <authorList>
            <person name="Jeong J.-H."/>
            <person name="Song I."/>
            <person name="Kim S."/>
            <person name="Choi T."/>
            <person name="Kim D."/>
            <person name="Ryu S."/>
            <person name="Kim W."/>
        </authorList>
    </citation>
    <scope>NUCLEOTIDE SEQUENCE [LARGE SCALE GENOMIC DNA]</scope>
    <source>
        <tissue evidence="2">Muscle</tissue>
    </source>
</reference>
<organism evidence="2 3">
    <name type="scientific">Portunus trituberculatus</name>
    <name type="common">Swimming crab</name>
    <name type="synonym">Neptunus trituberculatus</name>
    <dbReference type="NCBI Taxonomy" id="210409"/>
    <lineage>
        <taxon>Eukaryota</taxon>
        <taxon>Metazoa</taxon>
        <taxon>Ecdysozoa</taxon>
        <taxon>Arthropoda</taxon>
        <taxon>Crustacea</taxon>
        <taxon>Multicrustacea</taxon>
        <taxon>Malacostraca</taxon>
        <taxon>Eumalacostraca</taxon>
        <taxon>Eucarida</taxon>
        <taxon>Decapoda</taxon>
        <taxon>Pleocyemata</taxon>
        <taxon>Brachyura</taxon>
        <taxon>Eubrachyura</taxon>
        <taxon>Portunoidea</taxon>
        <taxon>Portunidae</taxon>
        <taxon>Portuninae</taxon>
        <taxon>Portunus</taxon>
    </lineage>
</organism>
<name>A0A5B7FHT4_PORTR</name>
<keyword evidence="1" id="KW-0472">Membrane</keyword>
<keyword evidence="1" id="KW-1133">Transmembrane helix</keyword>
<keyword evidence="1" id="KW-0812">Transmembrane</keyword>
<protein>
    <submittedName>
        <fullName evidence="2">Uncharacterized protein</fullName>
    </submittedName>
</protein>
<keyword evidence="3" id="KW-1185">Reference proteome</keyword>
<comment type="caution">
    <text evidence="2">The sequence shown here is derived from an EMBL/GenBank/DDBJ whole genome shotgun (WGS) entry which is preliminary data.</text>
</comment>
<proteinExistence type="predicted"/>
<dbReference type="AlphaFoldDB" id="A0A5B7FHT4"/>
<dbReference type="EMBL" id="VSRR010006524">
    <property type="protein sequence ID" value="MPC44996.1"/>
    <property type="molecule type" value="Genomic_DNA"/>
</dbReference>